<name>A0A7S8FFD5_9BACT</name>
<proteinExistence type="predicted"/>
<evidence type="ECO:0000313" key="2">
    <source>
        <dbReference type="Proteomes" id="UP000593737"/>
    </source>
</evidence>
<evidence type="ECO:0000313" key="1">
    <source>
        <dbReference type="EMBL" id="QPD04777.1"/>
    </source>
</evidence>
<dbReference type="KEGG" id="nkf:Nkreftii_002551"/>
<dbReference type="Proteomes" id="UP000593737">
    <property type="component" value="Chromosome"/>
</dbReference>
<accession>A0A7S8FFD5</accession>
<dbReference type="AlphaFoldDB" id="A0A7S8FFD5"/>
<protein>
    <submittedName>
        <fullName evidence="1">Uncharacterized protein</fullName>
    </submittedName>
</protein>
<reference evidence="1 2" key="1">
    <citation type="journal article" date="2020" name="ISME J.">
        <title>Enrichment and physiological characterization of a novel comammox Nitrospira indicates ammonium inhibition of complete nitrification.</title>
        <authorList>
            <person name="Sakoula D."/>
            <person name="Koch H."/>
            <person name="Frank J."/>
            <person name="Jetten M.S.M."/>
            <person name="van Kessel M.A.H.J."/>
            <person name="Lucker S."/>
        </authorList>
    </citation>
    <scope>NUCLEOTIDE SEQUENCE [LARGE SCALE GENOMIC DNA]</scope>
    <source>
        <strain evidence="1">Comreactor17</strain>
    </source>
</reference>
<organism evidence="1 2">
    <name type="scientific">Candidatus Nitrospira kreftii</name>
    <dbReference type="NCBI Taxonomy" id="2652173"/>
    <lineage>
        <taxon>Bacteria</taxon>
        <taxon>Pseudomonadati</taxon>
        <taxon>Nitrospirota</taxon>
        <taxon>Nitrospiria</taxon>
        <taxon>Nitrospirales</taxon>
        <taxon>Nitrospiraceae</taxon>
        <taxon>Nitrospira</taxon>
    </lineage>
</organism>
<dbReference type="EMBL" id="CP047423">
    <property type="protein sequence ID" value="QPD04777.1"/>
    <property type="molecule type" value="Genomic_DNA"/>
</dbReference>
<sequence>MTVAARMQPSCTWRSQVRSSTRIAKAAVVLVILLSGGTSGVKAAEWSLAPSLGAKGVYNSNLLLTPLPHDDTYGYWVTPAMELSGNTERLDVSSRVAADVVGYFGGEDRHFTNVFVPVSIRYRTEKDLIGFTGGLSRDNTLLTELQATGVVLQFAQRNQWTFNPTWTRSLTEKLSFQSGMQFSDTTYESGRLVDYRLLGGSGGFLYHVTERDQVHISGSYTDFRTTDSPSPFRASFPGIDLSLTHAFSESLTGTVHGGPRFLNSTSQILGGNFTTHDTVWLAGASLRKSFERAAFQVAFARDLVPSGFGLLIQTNRAEASGSYDLSETLAASVNVVGVLTSGKTRVAIGGAFPDSSYVSVAPKLSWKFLEWWQAEVSYMYRWRDIDTQADSASSHATTFMVTYYPPKRTFFH</sequence>
<gene>
    <name evidence="1" type="ORF">Nkreftii_002551</name>
</gene>